<evidence type="ECO:0000256" key="1">
    <source>
        <dbReference type="SAM" id="Phobius"/>
    </source>
</evidence>
<evidence type="ECO:0000313" key="2">
    <source>
        <dbReference type="EMBL" id="OGY44200.1"/>
    </source>
</evidence>
<feature type="transmembrane region" description="Helical" evidence="1">
    <location>
        <begin position="136"/>
        <end position="155"/>
    </location>
</feature>
<reference evidence="2 3" key="1">
    <citation type="journal article" date="2016" name="Nat. Commun.">
        <title>Thousands of microbial genomes shed light on interconnected biogeochemical processes in an aquifer system.</title>
        <authorList>
            <person name="Anantharaman K."/>
            <person name="Brown C.T."/>
            <person name="Hug L.A."/>
            <person name="Sharon I."/>
            <person name="Castelle C.J."/>
            <person name="Probst A.J."/>
            <person name="Thomas B.C."/>
            <person name="Singh A."/>
            <person name="Wilkins M.J."/>
            <person name="Karaoz U."/>
            <person name="Brodie E.L."/>
            <person name="Williams K.H."/>
            <person name="Hubbard S.S."/>
            <person name="Banfield J.F."/>
        </authorList>
    </citation>
    <scope>NUCLEOTIDE SEQUENCE [LARGE SCALE GENOMIC DNA]</scope>
</reference>
<dbReference type="EMBL" id="MHIB01000020">
    <property type="protein sequence ID" value="OGY44200.1"/>
    <property type="molecule type" value="Genomic_DNA"/>
</dbReference>
<accession>A0A1G1XX97</accession>
<comment type="caution">
    <text evidence="2">The sequence shown here is derived from an EMBL/GenBank/DDBJ whole genome shotgun (WGS) entry which is preliminary data.</text>
</comment>
<dbReference type="STRING" id="1797532.A2729_05090"/>
<proteinExistence type="predicted"/>
<evidence type="ECO:0000313" key="3">
    <source>
        <dbReference type="Proteomes" id="UP000178930"/>
    </source>
</evidence>
<feature type="transmembrane region" description="Helical" evidence="1">
    <location>
        <begin position="92"/>
        <end position="107"/>
    </location>
</feature>
<feature type="transmembrane region" description="Helical" evidence="1">
    <location>
        <begin position="319"/>
        <end position="338"/>
    </location>
</feature>
<organism evidence="2 3">
    <name type="scientific">Candidatus Buchananbacteria bacterium RIFCSPHIGHO2_01_FULL_39_14</name>
    <dbReference type="NCBI Taxonomy" id="1797532"/>
    <lineage>
        <taxon>Bacteria</taxon>
        <taxon>Candidatus Buchananiibacteriota</taxon>
    </lineage>
</organism>
<gene>
    <name evidence="2" type="ORF">A2729_05090</name>
</gene>
<keyword evidence="1" id="KW-0472">Membrane</keyword>
<name>A0A1G1XX97_9BACT</name>
<sequence length="490" mass="57712">MKKSQFFLLILTAVLGAFLVYQPHWAYPFPFHVDEWHHLSEGMRLGNYGEYFEVLRQEWTQRFGGLEIGFHFFLFLLSFVFDLVLLYQYLPAVWMIVIVLTLFYVIYQQNNRQFFPAWLTCLFFISIKSNVNLLGLWFFTPLTFALPFIFLYFHFFNRGFVEQNKKYLSISLGIMIFLLPTHSISVLFALPALFIYALMHYRYLLKEYKFFLFFLIIPALGLVLYKLILQLSWSQTIPHLISQLMFRYGWGVLELKNSLLEIYSWLGYLLAFVGAIFIFYFRQAKKYALFLFLPATLFILVITYRLTGISFFSPYQRNLYYLVISLPLFSALGLYFVLEIVKDWLAGFNFSSEIKKSITLVAVSLILTLTGILLFSNYYILPRQIDLYQVISDDDYRLLKLFADLPPTRIMATPFMSTALYPIARQQPIGTLAFYGDRQAVEDFFSAESCVKKLQLLKKYAVGYVISPIALECNFGPFYQKYNNYVYQVE</sequence>
<feature type="transmembrane region" description="Helical" evidence="1">
    <location>
        <begin position="167"/>
        <end position="198"/>
    </location>
</feature>
<evidence type="ECO:0008006" key="4">
    <source>
        <dbReference type="Google" id="ProtNLM"/>
    </source>
</evidence>
<dbReference type="Proteomes" id="UP000178930">
    <property type="component" value="Unassembled WGS sequence"/>
</dbReference>
<dbReference type="AlphaFoldDB" id="A0A1G1XX97"/>
<feature type="transmembrane region" description="Helical" evidence="1">
    <location>
        <begin position="288"/>
        <end position="307"/>
    </location>
</feature>
<feature type="transmembrane region" description="Helical" evidence="1">
    <location>
        <begin position="210"/>
        <end position="228"/>
    </location>
</feature>
<keyword evidence="1" id="KW-0812">Transmembrane</keyword>
<feature type="transmembrane region" description="Helical" evidence="1">
    <location>
        <begin position="262"/>
        <end position="281"/>
    </location>
</feature>
<feature type="transmembrane region" description="Helical" evidence="1">
    <location>
        <begin position="358"/>
        <end position="381"/>
    </location>
</feature>
<protein>
    <recommendedName>
        <fullName evidence="4">Glycosyltransferase RgtA/B/C/D-like domain-containing protein</fullName>
    </recommendedName>
</protein>
<keyword evidence="1" id="KW-1133">Transmembrane helix</keyword>